<organism evidence="1 2">
    <name type="scientific">Methylobacterium oryzae CBMB20</name>
    <dbReference type="NCBI Taxonomy" id="693986"/>
    <lineage>
        <taxon>Bacteria</taxon>
        <taxon>Pseudomonadati</taxon>
        <taxon>Pseudomonadota</taxon>
        <taxon>Alphaproteobacteria</taxon>
        <taxon>Hyphomicrobiales</taxon>
        <taxon>Methylobacteriaceae</taxon>
        <taxon>Methylobacterium</taxon>
    </lineage>
</organism>
<keyword evidence="2" id="KW-1185">Reference proteome</keyword>
<dbReference type="Proteomes" id="UP000029492">
    <property type="component" value="Chromosome"/>
</dbReference>
<dbReference type="HOGENOM" id="CLU_2771178_0_0_5"/>
<dbReference type="AlphaFoldDB" id="A0A089NVJ0"/>
<evidence type="ECO:0000313" key="1">
    <source>
        <dbReference type="EMBL" id="AIQ91372.1"/>
    </source>
</evidence>
<protein>
    <submittedName>
        <fullName evidence="1">Protein of unassigned function</fullName>
    </submittedName>
</protein>
<dbReference type="EMBL" id="CP003811">
    <property type="protein sequence ID" value="AIQ91372.1"/>
    <property type="molecule type" value="Genomic_DNA"/>
</dbReference>
<gene>
    <name evidence="1" type="ORF">MOC_3617</name>
</gene>
<name>A0A089NVJ0_9HYPH</name>
<sequence length="69" mass="7680">MALRLRDDDRRLIVLGKATLPFPNDCLANPGDALERTLEIVAGYSQRTDPDLSISELTFGTLRCPKADY</sequence>
<evidence type="ECO:0000313" key="2">
    <source>
        <dbReference type="Proteomes" id="UP000029492"/>
    </source>
</evidence>
<reference evidence="1 2" key="1">
    <citation type="journal article" date="2014" name="PLoS ONE">
        <title>Genome Information of Methylobacterium oryzae, a Plant-Probiotic Methylotroph in the Phyllosphere.</title>
        <authorList>
            <person name="Kwak M.J."/>
            <person name="Jeong H."/>
            <person name="Madhaiyan M."/>
            <person name="Lee Y."/>
            <person name="Sa T.M."/>
            <person name="Oh T.K."/>
            <person name="Kim J.F."/>
        </authorList>
    </citation>
    <scope>NUCLEOTIDE SEQUENCE [LARGE SCALE GENOMIC DNA]</scope>
    <source>
        <strain evidence="1 2">CBMB20</strain>
    </source>
</reference>
<dbReference type="KEGG" id="mor:MOC_3617"/>
<proteinExistence type="predicted"/>
<accession>A0A089NVJ0</accession>